<accession>A0ABS3D5T4</accession>
<organism evidence="1 2">
    <name type="scientific">Corallococcus macrosporus</name>
    <dbReference type="NCBI Taxonomy" id="35"/>
    <lineage>
        <taxon>Bacteria</taxon>
        <taxon>Pseudomonadati</taxon>
        <taxon>Myxococcota</taxon>
        <taxon>Myxococcia</taxon>
        <taxon>Myxococcales</taxon>
        <taxon>Cystobacterineae</taxon>
        <taxon>Myxococcaceae</taxon>
        <taxon>Corallococcus</taxon>
    </lineage>
</organism>
<proteinExistence type="predicted"/>
<comment type="caution">
    <text evidence="1">The sequence shown here is derived from an EMBL/GenBank/DDBJ whole genome shotgun (WGS) entry which is preliminary data.</text>
</comment>
<dbReference type="EMBL" id="JAFIMU010000004">
    <property type="protein sequence ID" value="MBN8227028.1"/>
    <property type="molecule type" value="Genomic_DNA"/>
</dbReference>
<evidence type="ECO:0000313" key="2">
    <source>
        <dbReference type="Proteomes" id="UP000664052"/>
    </source>
</evidence>
<reference evidence="1 2" key="1">
    <citation type="submission" date="2021-02" db="EMBL/GenBank/DDBJ databases">
        <title>De Novo genome assembly of isolated myxobacteria.</title>
        <authorList>
            <person name="Stevens D.C."/>
        </authorList>
    </citation>
    <scope>NUCLEOTIDE SEQUENCE [LARGE SCALE GENOMIC DNA]</scope>
    <source>
        <strain evidence="1 2">ATCC 29039</strain>
    </source>
</reference>
<evidence type="ECO:0000313" key="1">
    <source>
        <dbReference type="EMBL" id="MBN8227028.1"/>
    </source>
</evidence>
<name>A0ABS3D5T4_9BACT</name>
<dbReference type="RefSeq" id="WP_207049240.1">
    <property type="nucleotide sequence ID" value="NZ_JAFIMU010000004.1"/>
</dbReference>
<dbReference type="Proteomes" id="UP000664052">
    <property type="component" value="Unassembled WGS sequence"/>
</dbReference>
<keyword evidence="2" id="KW-1185">Reference proteome</keyword>
<gene>
    <name evidence="1" type="ORF">JYK02_05830</name>
</gene>
<protein>
    <submittedName>
        <fullName evidence="1">Uncharacterized protein</fullName>
    </submittedName>
</protein>
<sequence length="328" mass="34686">MSHPIPWIDSALSELAELAHRHAERGLDPASAFRVLALSSRVDQARAAGREAVLPEPLRAVAAAVAAKARGPGRQGVLSRLDTHLTRRDDPFGQLLDVLLDIDDVVSVEEAMGSAPAATELARLAGAYVALHSTRVGALGGFADARLELLPAGAAIREVWELIARASGTAAVEALEPLSPAIISPSRVRLARRLQAARGARVEAEISETPVMAWLVAPAAAGQDARPEASEDADEVGVYLEAEQVLVNVELPAGKEAAGPVEVRVEAPGHSVTWTFPRVIASPQAVIVKLGTATELRGRLAREGISISEGGLRFFVSLALRERRDDTR</sequence>